<accession>A0ABN1A2Q7</accession>
<dbReference type="CDD" id="cd02440">
    <property type="entry name" value="AdoMet_MTases"/>
    <property type="match status" value="1"/>
</dbReference>
<protein>
    <submittedName>
        <fullName evidence="4">O-methyltransferase</fullName>
    </submittedName>
</protein>
<name>A0ABN1A2Q7_9ACTN</name>
<dbReference type="InterPro" id="IPR002935">
    <property type="entry name" value="SAM_O-MeTrfase"/>
</dbReference>
<dbReference type="Gene3D" id="3.40.50.150">
    <property type="entry name" value="Vaccinia Virus protein VP39"/>
    <property type="match status" value="1"/>
</dbReference>
<evidence type="ECO:0000256" key="2">
    <source>
        <dbReference type="ARBA" id="ARBA00022679"/>
    </source>
</evidence>
<gene>
    <name evidence="4" type="ORF">GCM10010361_32660</name>
</gene>
<dbReference type="Proteomes" id="UP001500909">
    <property type="component" value="Unassembled WGS sequence"/>
</dbReference>
<dbReference type="Pfam" id="PF01596">
    <property type="entry name" value="Methyltransf_3"/>
    <property type="match status" value="1"/>
</dbReference>
<reference evidence="4 5" key="1">
    <citation type="journal article" date="2019" name="Int. J. Syst. Evol. Microbiol.">
        <title>The Global Catalogue of Microorganisms (GCM) 10K type strain sequencing project: providing services to taxonomists for standard genome sequencing and annotation.</title>
        <authorList>
            <consortium name="The Broad Institute Genomics Platform"/>
            <consortium name="The Broad Institute Genome Sequencing Center for Infectious Disease"/>
            <person name="Wu L."/>
            <person name="Ma J."/>
        </authorList>
    </citation>
    <scope>NUCLEOTIDE SEQUENCE [LARGE SCALE GENOMIC DNA]</scope>
    <source>
        <strain evidence="4 5">JCM 4805</strain>
    </source>
</reference>
<evidence type="ECO:0000313" key="4">
    <source>
        <dbReference type="EMBL" id="GAA0466025.1"/>
    </source>
</evidence>
<evidence type="ECO:0000256" key="3">
    <source>
        <dbReference type="ARBA" id="ARBA00022691"/>
    </source>
</evidence>
<dbReference type="InterPro" id="IPR050362">
    <property type="entry name" value="Cation-dep_OMT"/>
</dbReference>
<dbReference type="SUPFAM" id="SSF53335">
    <property type="entry name" value="S-adenosyl-L-methionine-dependent methyltransferases"/>
    <property type="match status" value="1"/>
</dbReference>
<keyword evidence="5" id="KW-1185">Reference proteome</keyword>
<dbReference type="PANTHER" id="PTHR10509:SF14">
    <property type="entry name" value="CAFFEOYL-COA O-METHYLTRANSFERASE 3-RELATED"/>
    <property type="match status" value="1"/>
</dbReference>
<sequence>MSQQQWTAVDDYFSSLLAPADEALEAALRDSDAAGLPRINVTPNQGKLLHLLAQTQGARRILEIGTLGGYSTIWLGRALPADGRLITLEYDAHHAEVAKANLDRAGLADRTEVRVGPALDSLAKLVAEGVEPFDVVFIDADKPNNPHYLDWSLKLTRPGSLIIGDNVVRGGKVTEADSTDPTVQGTRRFLELMAKHPKLSATALQTVGSKGYDGFSLARVIA</sequence>
<organism evidence="4 5">
    <name type="scientific">Streptomyces olivaceiscleroticus</name>
    <dbReference type="NCBI Taxonomy" id="68245"/>
    <lineage>
        <taxon>Bacteria</taxon>
        <taxon>Bacillati</taxon>
        <taxon>Actinomycetota</taxon>
        <taxon>Actinomycetes</taxon>
        <taxon>Kitasatosporales</taxon>
        <taxon>Streptomycetaceae</taxon>
        <taxon>Streptomyces</taxon>
    </lineage>
</organism>
<dbReference type="PANTHER" id="PTHR10509">
    <property type="entry name" value="O-METHYLTRANSFERASE-RELATED"/>
    <property type="match status" value="1"/>
</dbReference>
<keyword evidence="2" id="KW-0808">Transferase</keyword>
<dbReference type="EMBL" id="BAAABY010000023">
    <property type="protein sequence ID" value="GAA0466025.1"/>
    <property type="molecule type" value="Genomic_DNA"/>
</dbReference>
<proteinExistence type="predicted"/>
<evidence type="ECO:0000313" key="5">
    <source>
        <dbReference type="Proteomes" id="UP001500909"/>
    </source>
</evidence>
<dbReference type="RefSeq" id="WP_346095637.1">
    <property type="nucleotide sequence ID" value="NZ_BAAABY010000023.1"/>
</dbReference>
<keyword evidence="3" id="KW-0949">S-adenosyl-L-methionine</keyword>
<evidence type="ECO:0000256" key="1">
    <source>
        <dbReference type="ARBA" id="ARBA00022603"/>
    </source>
</evidence>
<dbReference type="InterPro" id="IPR029063">
    <property type="entry name" value="SAM-dependent_MTases_sf"/>
</dbReference>
<dbReference type="PROSITE" id="PS51682">
    <property type="entry name" value="SAM_OMT_I"/>
    <property type="match status" value="1"/>
</dbReference>
<keyword evidence="1" id="KW-0489">Methyltransferase</keyword>
<comment type="caution">
    <text evidence="4">The sequence shown here is derived from an EMBL/GenBank/DDBJ whole genome shotgun (WGS) entry which is preliminary data.</text>
</comment>